<dbReference type="EMBL" id="BOMQ01000014">
    <property type="protein sequence ID" value="GIE47526.1"/>
    <property type="molecule type" value="Genomic_DNA"/>
</dbReference>
<accession>A0A919MJJ4</accession>
<dbReference type="Proteomes" id="UP000647172">
    <property type="component" value="Unassembled WGS sequence"/>
</dbReference>
<keyword evidence="2" id="KW-1185">Reference proteome</keyword>
<protein>
    <submittedName>
        <fullName evidence="1">Uncharacterized protein</fullName>
    </submittedName>
</protein>
<sequence length="63" mass="6486">MGIARAGSVVWLGQVGIARAGGRRRAVGMGVGVGGRLDRDLVALGWVRPAGCFKIRPGSQGRV</sequence>
<gene>
    <name evidence="1" type="ORF">Ani05nite_10600</name>
</gene>
<evidence type="ECO:0000313" key="2">
    <source>
        <dbReference type="Proteomes" id="UP000647172"/>
    </source>
</evidence>
<name>A0A919MJJ4_9ACTN</name>
<comment type="caution">
    <text evidence="1">The sequence shown here is derived from an EMBL/GenBank/DDBJ whole genome shotgun (WGS) entry which is preliminary data.</text>
</comment>
<dbReference type="AlphaFoldDB" id="A0A919MJJ4"/>
<evidence type="ECO:0000313" key="1">
    <source>
        <dbReference type="EMBL" id="GIE47526.1"/>
    </source>
</evidence>
<organism evidence="1 2">
    <name type="scientific">Actinoplanes nipponensis</name>
    <dbReference type="NCBI Taxonomy" id="135950"/>
    <lineage>
        <taxon>Bacteria</taxon>
        <taxon>Bacillati</taxon>
        <taxon>Actinomycetota</taxon>
        <taxon>Actinomycetes</taxon>
        <taxon>Micromonosporales</taxon>
        <taxon>Micromonosporaceae</taxon>
        <taxon>Actinoplanes</taxon>
    </lineage>
</organism>
<proteinExistence type="predicted"/>
<reference evidence="1" key="1">
    <citation type="submission" date="2021-01" db="EMBL/GenBank/DDBJ databases">
        <title>Whole genome shotgun sequence of Actinoplanes nipponensis NBRC 14063.</title>
        <authorList>
            <person name="Komaki H."/>
            <person name="Tamura T."/>
        </authorList>
    </citation>
    <scope>NUCLEOTIDE SEQUENCE</scope>
    <source>
        <strain evidence="1">NBRC 14063</strain>
    </source>
</reference>